<name>A0ABX0Q7N6_9GAMM</name>
<dbReference type="InterPro" id="IPR002477">
    <property type="entry name" value="Peptidoglycan-bd-like"/>
</dbReference>
<keyword evidence="1" id="KW-0378">Hydrolase</keyword>
<proteinExistence type="predicted"/>
<dbReference type="PRINTS" id="PR01002">
    <property type="entry name" value="FLGFLGJ"/>
</dbReference>
<evidence type="ECO:0000313" key="5">
    <source>
        <dbReference type="Proteomes" id="UP001429601"/>
    </source>
</evidence>
<organism evidence="4 5">
    <name type="scientific">Luteibacter jiangsuensis</name>
    <dbReference type="NCBI Taxonomy" id="637577"/>
    <lineage>
        <taxon>Bacteria</taxon>
        <taxon>Pseudomonadati</taxon>
        <taxon>Pseudomonadota</taxon>
        <taxon>Gammaproteobacteria</taxon>
        <taxon>Lysobacterales</taxon>
        <taxon>Rhodanobacteraceae</taxon>
        <taxon>Luteibacter</taxon>
    </lineage>
</organism>
<dbReference type="EMBL" id="JAAQQR010000004">
    <property type="protein sequence ID" value="NID05622.1"/>
    <property type="molecule type" value="Genomic_DNA"/>
</dbReference>
<sequence length="393" mass="43827">MDEKEKFIARLYPAAVKISEETGMSWQLILAQAAQETGWGKKVLPGTNNIFNIKAGVGWEGETKTFNVWERVQGRTVWIDQPFRVYETLEDAMADRVRFLRENPRYTKAGLFDEGTIGDLAREADALQRAGYATDENYARSLVEVFEGRTMRRAIALAGHEVDQVGTSVSQRDASTKELQTSLNRLGYVDAAGCELKVDGDYGRRTRLAVEDFQRRHGLVADGIAGPLTLAAVDRTVKTELRSIGQPDAPYLRSGHPSDNAMGAPASFSSSETRALDWQDPRHPRSDLHDLYSELGRRVPDASEDRLLQFTAVCHESCITAENLVEARLDEQQGTLTFVGTGALTQPAHIDLKSPPPYPEEAIQQIQQHDLQQQQVMEQVRAQQAEMGMSHSR</sequence>
<dbReference type="Proteomes" id="UP001429601">
    <property type="component" value="Unassembled WGS sequence"/>
</dbReference>
<accession>A0ABX0Q7N6</accession>
<dbReference type="PANTHER" id="PTHR33308">
    <property type="entry name" value="PEPTIDOGLYCAN HYDROLASE FLGJ"/>
    <property type="match status" value="1"/>
</dbReference>
<reference evidence="4 5" key="1">
    <citation type="journal article" date="2011" name="Curr. Microbiol.">
        <title>Luteibacter jiangsuensis sp. nov.: a methamidophos-degrading bacterium isolated from a methamidophos-manufacturing factory.</title>
        <authorList>
            <person name="Wang L."/>
            <person name="Wang G.L."/>
            <person name="Li S.P."/>
            <person name="Jiang J.D."/>
        </authorList>
    </citation>
    <scope>NUCLEOTIDE SEQUENCE [LARGE SCALE GENOMIC DNA]</scope>
    <source>
        <strain evidence="4 5">CGMCC 1.10133</strain>
    </source>
</reference>
<dbReference type="Pfam" id="PF01471">
    <property type="entry name" value="PG_binding_1"/>
    <property type="match status" value="1"/>
</dbReference>
<dbReference type="PANTHER" id="PTHR33308:SF9">
    <property type="entry name" value="PEPTIDOGLYCAN HYDROLASE FLGJ"/>
    <property type="match status" value="1"/>
</dbReference>
<evidence type="ECO:0000256" key="2">
    <source>
        <dbReference type="SAM" id="MobiDB-lite"/>
    </source>
</evidence>
<dbReference type="InterPro" id="IPR051056">
    <property type="entry name" value="Glycosyl_Hydrolase_73"/>
</dbReference>
<dbReference type="Pfam" id="PF01832">
    <property type="entry name" value="Glucosaminidase"/>
    <property type="match status" value="1"/>
</dbReference>
<dbReference type="SUPFAM" id="SSF47090">
    <property type="entry name" value="PGBD-like"/>
    <property type="match status" value="1"/>
</dbReference>
<dbReference type="InterPro" id="IPR002901">
    <property type="entry name" value="MGlyc_endo_b_GlcNAc-like_dom"/>
</dbReference>
<dbReference type="SMART" id="SM00047">
    <property type="entry name" value="LYZ2"/>
    <property type="match status" value="1"/>
</dbReference>
<evidence type="ECO:0000256" key="1">
    <source>
        <dbReference type="ARBA" id="ARBA00022801"/>
    </source>
</evidence>
<gene>
    <name evidence="4" type="ORF">HBF26_12045</name>
</gene>
<feature type="domain" description="Mannosyl-glycoprotein endo-beta-N-acetylglucosamidase-like" evidence="3">
    <location>
        <begin position="2"/>
        <end position="163"/>
    </location>
</feature>
<feature type="region of interest" description="Disordered" evidence="2">
    <location>
        <begin position="246"/>
        <end position="282"/>
    </location>
</feature>
<evidence type="ECO:0000259" key="3">
    <source>
        <dbReference type="SMART" id="SM00047"/>
    </source>
</evidence>
<dbReference type="RefSeq" id="WP_167126471.1">
    <property type="nucleotide sequence ID" value="NZ_JAAQQR010000004.1"/>
</dbReference>
<protein>
    <recommendedName>
        <fullName evidence="3">Mannosyl-glycoprotein endo-beta-N-acetylglucosamidase-like domain-containing protein</fullName>
    </recommendedName>
</protein>
<dbReference type="Gene3D" id="1.10.530.10">
    <property type="match status" value="1"/>
</dbReference>
<dbReference type="Gene3D" id="1.10.101.10">
    <property type="entry name" value="PGBD-like superfamily/PGBD"/>
    <property type="match status" value="1"/>
</dbReference>
<dbReference type="InterPro" id="IPR036366">
    <property type="entry name" value="PGBDSf"/>
</dbReference>
<evidence type="ECO:0000313" key="4">
    <source>
        <dbReference type="EMBL" id="NID05622.1"/>
    </source>
</evidence>
<dbReference type="Gene3D" id="2.10.70.40">
    <property type="entry name" value="peptidoglycan hydrolase"/>
    <property type="match status" value="1"/>
</dbReference>
<dbReference type="InterPro" id="IPR036365">
    <property type="entry name" value="PGBD-like_sf"/>
</dbReference>
<comment type="caution">
    <text evidence="4">The sequence shown here is derived from an EMBL/GenBank/DDBJ whole genome shotgun (WGS) entry which is preliminary data.</text>
</comment>
<keyword evidence="5" id="KW-1185">Reference proteome</keyword>